<dbReference type="Proteomes" id="UP000826462">
    <property type="component" value="Chromosome 1"/>
</dbReference>
<feature type="region of interest" description="Disordered" evidence="1">
    <location>
        <begin position="28"/>
        <end position="98"/>
    </location>
</feature>
<feature type="chain" id="PRO_5046287260" evidence="2">
    <location>
        <begin position="35"/>
        <end position="98"/>
    </location>
</feature>
<accession>A0ABX8UNE3</accession>
<feature type="compositionally biased region" description="Low complexity" evidence="1">
    <location>
        <begin position="28"/>
        <end position="43"/>
    </location>
</feature>
<evidence type="ECO:0000313" key="4">
    <source>
        <dbReference type="Proteomes" id="UP000826462"/>
    </source>
</evidence>
<evidence type="ECO:0000256" key="2">
    <source>
        <dbReference type="SAM" id="SignalP"/>
    </source>
</evidence>
<sequence>MNGTKLRKPLGPAVTSAVVLIASASAMASGAAFAQQHAPAQKAPTQNAPAEDSGASMVKPPSEASGGENPDNMPVKKPRKPTNDKMMHYPPASAANAK</sequence>
<feature type="signal peptide" evidence="2">
    <location>
        <begin position="1"/>
        <end position="34"/>
    </location>
</feature>
<reference evidence="3 4" key="1">
    <citation type="submission" date="2021-07" db="EMBL/GenBank/DDBJ databases">
        <title>Paraburkholderia edwinii protects Aspergillus sp. from phenazines by acting as a toxin sponge.</title>
        <authorList>
            <person name="Dahlstrom K.M."/>
            <person name="Newman D.K."/>
        </authorList>
    </citation>
    <scope>NUCLEOTIDE SEQUENCE [LARGE SCALE GENOMIC DNA]</scope>
    <source>
        <strain evidence="3 4">Pe01</strain>
    </source>
</reference>
<keyword evidence="4" id="KW-1185">Reference proteome</keyword>
<organism evidence="3 4">
    <name type="scientific">Paraburkholderia edwinii</name>
    <dbReference type="NCBI Taxonomy" id="2861782"/>
    <lineage>
        <taxon>Bacteria</taxon>
        <taxon>Pseudomonadati</taxon>
        <taxon>Pseudomonadota</taxon>
        <taxon>Betaproteobacteria</taxon>
        <taxon>Burkholderiales</taxon>
        <taxon>Burkholderiaceae</taxon>
        <taxon>Paraburkholderia</taxon>
    </lineage>
</organism>
<dbReference type="RefSeq" id="WP_219799845.1">
    <property type="nucleotide sequence ID" value="NZ_CP080095.1"/>
</dbReference>
<proteinExistence type="predicted"/>
<evidence type="ECO:0000313" key="3">
    <source>
        <dbReference type="EMBL" id="QYD70533.1"/>
    </source>
</evidence>
<protein>
    <submittedName>
        <fullName evidence="3">Uncharacterized protein</fullName>
    </submittedName>
</protein>
<name>A0ABX8UNE3_9BURK</name>
<gene>
    <name evidence="3" type="ORF">KZJ38_09735</name>
</gene>
<evidence type="ECO:0000256" key="1">
    <source>
        <dbReference type="SAM" id="MobiDB-lite"/>
    </source>
</evidence>
<keyword evidence="2" id="KW-0732">Signal</keyword>
<dbReference type="EMBL" id="CP080095">
    <property type="protein sequence ID" value="QYD70533.1"/>
    <property type="molecule type" value="Genomic_DNA"/>
</dbReference>